<dbReference type="PROSITE" id="PS00028">
    <property type="entry name" value="ZINC_FINGER_C2H2_1"/>
    <property type="match status" value="2"/>
</dbReference>
<dbReference type="PROSITE" id="PS50157">
    <property type="entry name" value="ZINC_FINGER_C2H2_2"/>
    <property type="match status" value="2"/>
</dbReference>
<dbReference type="AlphaFoldDB" id="X6NIY6"/>
<protein>
    <submittedName>
        <fullName evidence="12">Zinc finger and SCAN domain containing protein</fullName>
    </submittedName>
</protein>
<evidence type="ECO:0000256" key="4">
    <source>
        <dbReference type="ARBA" id="ARBA00022771"/>
    </source>
</evidence>
<dbReference type="GO" id="GO:0005654">
    <property type="term" value="C:nucleoplasm"/>
    <property type="evidence" value="ECO:0007669"/>
    <property type="project" value="TreeGrafter"/>
</dbReference>
<evidence type="ECO:0000256" key="1">
    <source>
        <dbReference type="ARBA" id="ARBA00004123"/>
    </source>
</evidence>
<keyword evidence="6" id="KW-0805">Transcription regulation</keyword>
<evidence type="ECO:0000256" key="9">
    <source>
        <dbReference type="PROSITE-ProRule" id="PRU00042"/>
    </source>
</evidence>
<feature type="domain" description="C2H2-type" evidence="11">
    <location>
        <begin position="99"/>
        <end position="127"/>
    </location>
</feature>
<evidence type="ECO:0000259" key="11">
    <source>
        <dbReference type="PROSITE" id="PS50157"/>
    </source>
</evidence>
<evidence type="ECO:0000256" key="3">
    <source>
        <dbReference type="ARBA" id="ARBA00022737"/>
    </source>
</evidence>
<keyword evidence="13" id="KW-1185">Reference proteome</keyword>
<keyword evidence="2" id="KW-0479">Metal-binding</keyword>
<dbReference type="GO" id="GO:0008270">
    <property type="term" value="F:zinc ion binding"/>
    <property type="evidence" value="ECO:0007669"/>
    <property type="project" value="UniProtKB-KW"/>
</dbReference>
<evidence type="ECO:0000256" key="8">
    <source>
        <dbReference type="ARBA" id="ARBA00023242"/>
    </source>
</evidence>
<evidence type="ECO:0000256" key="5">
    <source>
        <dbReference type="ARBA" id="ARBA00022833"/>
    </source>
</evidence>
<dbReference type="GO" id="GO:0000978">
    <property type="term" value="F:RNA polymerase II cis-regulatory region sequence-specific DNA binding"/>
    <property type="evidence" value="ECO:0007669"/>
    <property type="project" value="TreeGrafter"/>
</dbReference>
<keyword evidence="5" id="KW-0862">Zinc</keyword>
<keyword evidence="7" id="KW-0804">Transcription</keyword>
<feature type="region of interest" description="Disordered" evidence="10">
    <location>
        <begin position="1"/>
        <end position="34"/>
    </location>
</feature>
<evidence type="ECO:0000256" key="6">
    <source>
        <dbReference type="ARBA" id="ARBA00023015"/>
    </source>
</evidence>
<dbReference type="EMBL" id="ASPP01008241">
    <property type="protein sequence ID" value="ETO25858.1"/>
    <property type="molecule type" value="Genomic_DNA"/>
</dbReference>
<comment type="caution">
    <text evidence="12">The sequence shown here is derived from an EMBL/GenBank/DDBJ whole genome shotgun (WGS) entry which is preliminary data.</text>
</comment>
<keyword evidence="8" id="KW-0539">Nucleus</keyword>
<dbReference type="SUPFAM" id="SSF57667">
    <property type="entry name" value="beta-beta-alpha zinc fingers"/>
    <property type="match status" value="2"/>
</dbReference>
<dbReference type="PANTHER" id="PTHR24399">
    <property type="entry name" value="ZINC FINGER AND BTB DOMAIN-CONTAINING"/>
    <property type="match status" value="1"/>
</dbReference>
<evidence type="ECO:0000256" key="10">
    <source>
        <dbReference type="SAM" id="MobiDB-lite"/>
    </source>
</evidence>
<reference evidence="12 13" key="1">
    <citation type="journal article" date="2013" name="Curr. Biol.">
        <title>The Genome of the Foraminiferan Reticulomyxa filosa.</title>
        <authorList>
            <person name="Glockner G."/>
            <person name="Hulsmann N."/>
            <person name="Schleicher M."/>
            <person name="Noegel A.A."/>
            <person name="Eichinger L."/>
            <person name="Gallinger C."/>
            <person name="Pawlowski J."/>
            <person name="Sierra R."/>
            <person name="Euteneuer U."/>
            <person name="Pillet L."/>
            <person name="Moustafa A."/>
            <person name="Platzer M."/>
            <person name="Groth M."/>
            <person name="Szafranski K."/>
            <person name="Schliwa M."/>
        </authorList>
    </citation>
    <scope>NUCLEOTIDE SEQUENCE [LARGE SCALE GENOMIC DNA]</scope>
</reference>
<dbReference type="InterPro" id="IPR036236">
    <property type="entry name" value="Znf_C2H2_sf"/>
</dbReference>
<dbReference type="InterPro" id="IPR013087">
    <property type="entry name" value="Znf_C2H2_type"/>
</dbReference>
<keyword evidence="4 9" id="KW-0863">Zinc-finger</keyword>
<evidence type="ECO:0000313" key="12">
    <source>
        <dbReference type="EMBL" id="ETO25858.1"/>
    </source>
</evidence>
<dbReference type="FunFam" id="3.30.160.60:FF:000100">
    <property type="entry name" value="Zinc finger 45-like"/>
    <property type="match status" value="1"/>
</dbReference>
<evidence type="ECO:0000256" key="2">
    <source>
        <dbReference type="ARBA" id="ARBA00022723"/>
    </source>
</evidence>
<name>X6NIY6_RETFI</name>
<comment type="subcellular location">
    <subcellularLocation>
        <location evidence="1">Nucleus</location>
    </subcellularLocation>
</comment>
<gene>
    <name evidence="12" type="ORF">RFI_11277</name>
</gene>
<sequence length="148" mass="17781">MKEVFLHKKKCKNNPNRDKKKPKKKEQVSHKRTATPKKYECEKCGKTFKNNNNLKQHITGVHTKVFRCPYDACQLPCKLFGQQRHLRVHIERFHLKVRETCEFCKKSFYDKSSLRKHINDIHLGVKQFTCFTCHKCFARFGLYVLFYL</sequence>
<evidence type="ECO:0000256" key="7">
    <source>
        <dbReference type="ARBA" id="ARBA00023163"/>
    </source>
</evidence>
<organism evidence="12 13">
    <name type="scientific">Reticulomyxa filosa</name>
    <dbReference type="NCBI Taxonomy" id="46433"/>
    <lineage>
        <taxon>Eukaryota</taxon>
        <taxon>Sar</taxon>
        <taxon>Rhizaria</taxon>
        <taxon>Retaria</taxon>
        <taxon>Foraminifera</taxon>
        <taxon>Monothalamids</taxon>
        <taxon>Reticulomyxidae</taxon>
        <taxon>Reticulomyxa</taxon>
    </lineage>
</organism>
<evidence type="ECO:0000313" key="13">
    <source>
        <dbReference type="Proteomes" id="UP000023152"/>
    </source>
</evidence>
<feature type="compositionally biased region" description="Basic residues" evidence="10">
    <location>
        <begin position="7"/>
        <end position="34"/>
    </location>
</feature>
<dbReference type="Proteomes" id="UP000023152">
    <property type="component" value="Unassembled WGS sequence"/>
</dbReference>
<feature type="domain" description="C2H2-type" evidence="11">
    <location>
        <begin position="39"/>
        <end position="63"/>
    </location>
</feature>
<proteinExistence type="predicted"/>
<dbReference type="PANTHER" id="PTHR24399:SF23">
    <property type="entry name" value="C2H2-TYPE DOMAIN-CONTAINING PROTEIN"/>
    <property type="match status" value="1"/>
</dbReference>
<accession>X6NIY6</accession>
<dbReference type="Pfam" id="PF00096">
    <property type="entry name" value="zf-C2H2"/>
    <property type="match status" value="2"/>
</dbReference>
<dbReference type="SMART" id="SM00355">
    <property type="entry name" value="ZnF_C2H2"/>
    <property type="match status" value="3"/>
</dbReference>
<dbReference type="OrthoDB" id="3437960at2759"/>
<keyword evidence="3" id="KW-0677">Repeat</keyword>
<dbReference type="GO" id="GO:0001227">
    <property type="term" value="F:DNA-binding transcription repressor activity, RNA polymerase II-specific"/>
    <property type="evidence" value="ECO:0007669"/>
    <property type="project" value="TreeGrafter"/>
</dbReference>
<dbReference type="Gene3D" id="3.30.160.60">
    <property type="entry name" value="Classic Zinc Finger"/>
    <property type="match status" value="2"/>
</dbReference>